<gene>
    <name evidence="2" type="ORF">HMPREF3196_02180</name>
</gene>
<comment type="caution">
    <text evidence="2">The sequence shown here is derived from an EMBL/GenBank/DDBJ whole genome shotgun (WGS) entry which is preliminary data.</text>
</comment>
<dbReference type="AlphaFoldDB" id="A0A133KJL7"/>
<protein>
    <submittedName>
        <fullName evidence="2">Uncharacterized protein</fullName>
    </submittedName>
</protein>
<feature type="region of interest" description="Disordered" evidence="1">
    <location>
        <begin position="133"/>
        <end position="174"/>
    </location>
</feature>
<feature type="compositionally biased region" description="Basic residues" evidence="1">
    <location>
        <begin position="165"/>
        <end position="174"/>
    </location>
</feature>
<name>A0A133KJL7_BIFBI</name>
<sequence>MENLSIEIPDEECVKLFRYEDGDGVAAYLLLFPEHDMKAVKPRIDAQLDHEMAMSVNASNALFGGVVDRPPQRVGRVDVDGVRAGALDGSFDGNDRTVPGRFHQILLKARSILSLGKLHMDRFAGSCVERESVTHNSSPNCSARTSEMRGDAVFRRGPGGSPNAARHHTRKGGA</sequence>
<evidence type="ECO:0000313" key="2">
    <source>
        <dbReference type="EMBL" id="KWZ79753.1"/>
    </source>
</evidence>
<evidence type="ECO:0000313" key="3">
    <source>
        <dbReference type="Proteomes" id="UP000070092"/>
    </source>
</evidence>
<organism evidence="2 3">
    <name type="scientific">Bifidobacterium bifidum</name>
    <dbReference type="NCBI Taxonomy" id="1681"/>
    <lineage>
        <taxon>Bacteria</taxon>
        <taxon>Bacillati</taxon>
        <taxon>Actinomycetota</taxon>
        <taxon>Actinomycetes</taxon>
        <taxon>Bifidobacteriales</taxon>
        <taxon>Bifidobacteriaceae</taxon>
        <taxon>Bifidobacterium</taxon>
    </lineage>
</organism>
<accession>A0A133KJL7</accession>
<dbReference type="PATRIC" id="fig|1681.53.peg.2121"/>
<dbReference type="Proteomes" id="UP000070092">
    <property type="component" value="Unassembled WGS sequence"/>
</dbReference>
<proteinExistence type="predicted"/>
<dbReference type="EMBL" id="LRPO01000062">
    <property type="protein sequence ID" value="KWZ79753.1"/>
    <property type="molecule type" value="Genomic_DNA"/>
</dbReference>
<evidence type="ECO:0000256" key="1">
    <source>
        <dbReference type="SAM" id="MobiDB-lite"/>
    </source>
</evidence>
<feature type="compositionally biased region" description="Polar residues" evidence="1">
    <location>
        <begin position="134"/>
        <end position="145"/>
    </location>
</feature>
<reference evidence="2 3" key="1">
    <citation type="submission" date="2016-01" db="EMBL/GenBank/DDBJ databases">
        <authorList>
            <person name="Oliw E.H."/>
        </authorList>
    </citation>
    <scope>NUCLEOTIDE SEQUENCE [LARGE SCALE GENOMIC DNA]</scope>
    <source>
        <strain evidence="2 3">MJR8628B</strain>
    </source>
</reference>